<dbReference type="Proteomes" id="UP000237433">
    <property type="component" value="Unassembled WGS sequence"/>
</dbReference>
<comment type="caution">
    <text evidence="1">The sequence shown here is derived from an EMBL/GenBank/DDBJ whole genome shotgun (WGS) entry which is preliminary data.</text>
</comment>
<proteinExistence type="predicted"/>
<sequence length="59" mass="6556">MVIRPFAVASETRSQAQLIFQILRHACHPQNQVGSDAAFVLPPFCGYNDKEQSGKELPL</sequence>
<protein>
    <submittedName>
        <fullName evidence="1">Uncharacterized protein</fullName>
    </submittedName>
</protein>
<name>A0ABD6VZA8_LACPA</name>
<dbReference type="AlphaFoldDB" id="A0ABD6VZA8"/>
<accession>A0ABD6VZA8</accession>
<evidence type="ECO:0000313" key="1">
    <source>
        <dbReference type="EMBL" id="POE41929.1"/>
    </source>
</evidence>
<reference evidence="1 2" key="1">
    <citation type="journal article" date="2015" name="J. Am. Soc. Brew. Chem.">
        <title>Dissolved carbon dioxide selects for lactic acid bacteria able to grow in and spoil packaged beer.</title>
        <authorList>
            <person name="Bergsveinson J."/>
            <person name="Redekop A."/>
            <person name="Zoerb S."/>
            <person name="Ziola B."/>
        </authorList>
    </citation>
    <scope>NUCLEOTIDE SEQUENCE [LARGE SCALE GENOMIC DNA]</scope>
    <source>
        <strain evidence="1 2">CCC B1205</strain>
    </source>
</reference>
<dbReference type="EMBL" id="LGIY01000018">
    <property type="protein sequence ID" value="POE41929.1"/>
    <property type="molecule type" value="Genomic_DNA"/>
</dbReference>
<organism evidence="1 2">
    <name type="scientific">Lacticaseibacillus paracasei</name>
    <name type="common">Lactobacillus paracasei</name>
    <dbReference type="NCBI Taxonomy" id="1597"/>
    <lineage>
        <taxon>Bacteria</taxon>
        <taxon>Bacillati</taxon>
        <taxon>Bacillota</taxon>
        <taxon>Bacilli</taxon>
        <taxon>Lactobacillales</taxon>
        <taxon>Lactobacillaceae</taxon>
        <taxon>Lacticaseibacillus</taxon>
    </lineage>
</organism>
<gene>
    <name evidence="1" type="ORF">ACX51_10730</name>
</gene>
<evidence type="ECO:0000313" key="2">
    <source>
        <dbReference type="Proteomes" id="UP000237433"/>
    </source>
</evidence>